<gene>
    <name evidence="1" type="ORF">PAPOLLO_LOCUS17214</name>
</gene>
<dbReference type="Proteomes" id="UP000691718">
    <property type="component" value="Unassembled WGS sequence"/>
</dbReference>
<comment type="caution">
    <text evidence="1">The sequence shown here is derived from an EMBL/GenBank/DDBJ whole genome shotgun (WGS) entry which is preliminary data.</text>
</comment>
<keyword evidence="2" id="KW-1185">Reference proteome</keyword>
<dbReference type="AlphaFoldDB" id="A0A8S3XGR7"/>
<protein>
    <submittedName>
        <fullName evidence="1">(apollo) hypothetical protein</fullName>
    </submittedName>
</protein>
<evidence type="ECO:0000313" key="1">
    <source>
        <dbReference type="EMBL" id="CAG5020091.1"/>
    </source>
</evidence>
<organism evidence="1 2">
    <name type="scientific">Parnassius apollo</name>
    <name type="common">Apollo butterfly</name>
    <name type="synonym">Papilio apollo</name>
    <dbReference type="NCBI Taxonomy" id="110799"/>
    <lineage>
        <taxon>Eukaryota</taxon>
        <taxon>Metazoa</taxon>
        <taxon>Ecdysozoa</taxon>
        <taxon>Arthropoda</taxon>
        <taxon>Hexapoda</taxon>
        <taxon>Insecta</taxon>
        <taxon>Pterygota</taxon>
        <taxon>Neoptera</taxon>
        <taxon>Endopterygota</taxon>
        <taxon>Lepidoptera</taxon>
        <taxon>Glossata</taxon>
        <taxon>Ditrysia</taxon>
        <taxon>Papilionoidea</taxon>
        <taxon>Papilionidae</taxon>
        <taxon>Parnassiinae</taxon>
        <taxon>Parnassini</taxon>
        <taxon>Parnassius</taxon>
        <taxon>Parnassius</taxon>
    </lineage>
</organism>
<evidence type="ECO:0000313" key="2">
    <source>
        <dbReference type="Proteomes" id="UP000691718"/>
    </source>
</evidence>
<dbReference type="OrthoDB" id="8191755at2759"/>
<proteinExistence type="predicted"/>
<dbReference type="EMBL" id="CAJQZP010001133">
    <property type="protein sequence ID" value="CAG5020091.1"/>
    <property type="molecule type" value="Genomic_DNA"/>
</dbReference>
<sequence>MRRPTGTSFARAFGFSKEKVDAFSDLLEEVYTKGNYTPNRIYNVEESGLTVVQTKIPQVIGHKEKRQIASLTSVERGSLMTIVIAMNVTGHFVPPYIIFPRKNMSEQLMRRSFPGAIGVAHPSGWIQMQNIYRLV</sequence>
<reference evidence="1" key="1">
    <citation type="submission" date="2021-04" db="EMBL/GenBank/DDBJ databases">
        <authorList>
            <person name="Tunstrom K."/>
        </authorList>
    </citation>
    <scope>NUCLEOTIDE SEQUENCE</scope>
</reference>
<accession>A0A8S3XGR7</accession>
<name>A0A8S3XGR7_PARAO</name>